<accession>A0ACB8D038</accession>
<evidence type="ECO:0000313" key="1">
    <source>
        <dbReference type="EMBL" id="KAH7954748.1"/>
    </source>
</evidence>
<dbReference type="EMBL" id="CM023473">
    <property type="protein sequence ID" value="KAH7954748.1"/>
    <property type="molecule type" value="Genomic_DNA"/>
</dbReference>
<sequence length="377" mass="42459">MFPLLVIRRRPLQRGGQLALLCCQFHTKSHVLRSTAYALDAEEASQAPDLVENRLRLSTCGALYQEWRKARRQYRDAPTDGIEVDVDFVCSAMSADQSSFVETGRPLAVLLHGAPGSYRDFSENLTPRLMGRGVDVLAPNFPDMSFSLRNKFYWHTVEERTALLRDFFKTLGVRRIDTLVSHSASIYPSLRLLVENGDAPKIDSLVLLAPNSHVTPALLKPLWMTECMIQAYRFPVLRPLVSTLVLFMIHSGIMPVKPVVQDIVLSLTTYMWSGFNKGGERLLEAVARKQIPTVVAISENDRLLSYDVLMAVCTVLGASPEDLWRYNKEGQLLATGTSENWLKVLSFENGTHYPFVRHPDICADEIVQLLQRIGALR</sequence>
<keyword evidence="2" id="KW-1185">Reference proteome</keyword>
<comment type="caution">
    <text evidence="1">The sequence shown here is derived from an EMBL/GenBank/DDBJ whole genome shotgun (WGS) entry which is preliminary data.</text>
</comment>
<dbReference type="Proteomes" id="UP000821865">
    <property type="component" value="Chromosome 4"/>
</dbReference>
<name>A0ACB8D038_DERSI</name>
<proteinExistence type="predicted"/>
<gene>
    <name evidence="1" type="ORF">HPB49_021459</name>
</gene>
<evidence type="ECO:0000313" key="2">
    <source>
        <dbReference type="Proteomes" id="UP000821865"/>
    </source>
</evidence>
<reference evidence="1" key="1">
    <citation type="submission" date="2020-05" db="EMBL/GenBank/DDBJ databases">
        <title>Large-scale comparative analyses of tick genomes elucidate their genetic diversity and vector capacities.</title>
        <authorList>
            <person name="Jia N."/>
            <person name="Wang J."/>
            <person name="Shi W."/>
            <person name="Du L."/>
            <person name="Sun Y."/>
            <person name="Zhan W."/>
            <person name="Jiang J."/>
            <person name="Wang Q."/>
            <person name="Zhang B."/>
            <person name="Ji P."/>
            <person name="Sakyi L.B."/>
            <person name="Cui X."/>
            <person name="Yuan T."/>
            <person name="Jiang B."/>
            <person name="Yang W."/>
            <person name="Lam T.T.-Y."/>
            <person name="Chang Q."/>
            <person name="Ding S."/>
            <person name="Wang X."/>
            <person name="Zhu J."/>
            <person name="Ruan X."/>
            <person name="Zhao L."/>
            <person name="Wei J."/>
            <person name="Que T."/>
            <person name="Du C."/>
            <person name="Cheng J."/>
            <person name="Dai P."/>
            <person name="Han X."/>
            <person name="Huang E."/>
            <person name="Gao Y."/>
            <person name="Liu J."/>
            <person name="Shao H."/>
            <person name="Ye R."/>
            <person name="Li L."/>
            <person name="Wei W."/>
            <person name="Wang X."/>
            <person name="Wang C."/>
            <person name="Yang T."/>
            <person name="Huo Q."/>
            <person name="Li W."/>
            <person name="Guo W."/>
            <person name="Chen H."/>
            <person name="Zhou L."/>
            <person name="Ni X."/>
            <person name="Tian J."/>
            <person name="Zhou Y."/>
            <person name="Sheng Y."/>
            <person name="Liu T."/>
            <person name="Pan Y."/>
            <person name="Xia L."/>
            <person name="Li J."/>
            <person name="Zhao F."/>
            <person name="Cao W."/>
        </authorList>
    </citation>
    <scope>NUCLEOTIDE SEQUENCE</scope>
    <source>
        <strain evidence="1">Dsil-2018</strain>
    </source>
</reference>
<protein>
    <submittedName>
        <fullName evidence="1">Uncharacterized protein</fullName>
    </submittedName>
</protein>
<organism evidence="1 2">
    <name type="scientific">Dermacentor silvarum</name>
    <name type="common">Tick</name>
    <dbReference type="NCBI Taxonomy" id="543639"/>
    <lineage>
        <taxon>Eukaryota</taxon>
        <taxon>Metazoa</taxon>
        <taxon>Ecdysozoa</taxon>
        <taxon>Arthropoda</taxon>
        <taxon>Chelicerata</taxon>
        <taxon>Arachnida</taxon>
        <taxon>Acari</taxon>
        <taxon>Parasitiformes</taxon>
        <taxon>Ixodida</taxon>
        <taxon>Ixodoidea</taxon>
        <taxon>Ixodidae</taxon>
        <taxon>Rhipicephalinae</taxon>
        <taxon>Dermacentor</taxon>
    </lineage>
</organism>